<dbReference type="FunFam" id="3.40.30.10:FF:000001">
    <property type="entry name" value="Thioredoxin"/>
    <property type="match status" value="1"/>
</dbReference>
<feature type="site" description="Contributes to redox potential value" evidence="9">
    <location>
        <position position="45"/>
    </location>
</feature>
<keyword evidence="4 10" id="KW-1015">Disulfide bond</keyword>
<dbReference type="Gene3D" id="3.40.30.10">
    <property type="entry name" value="Glutaredoxin"/>
    <property type="match status" value="1"/>
</dbReference>
<dbReference type="PROSITE" id="PS00194">
    <property type="entry name" value="THIOREDOXIN_1"/>
    <property type="match status" value="1"/>
</dbReference>
<keyword evidence="2" id="KW-0813">Transport</keyword>
<dbReference type="AlphaFoldDB" id="A0A0C1QM54"/>
<evidence type="ECO:0000259" key="11">
    <source>
        <dbReference type="PROSITE" id="PS51352"/>
    </source>
</evidence>
<evidence type="ECO:0000256" key="5">
    <source>
        <dbReference type="ARBA" id="ARBA00023284"/>
    </source>
</evidence>
<evidence type="ECO:0000256" key="9">
    <source>
        <dbReference type="PIRSR" id="PIRSR000077-1"/>
    </source>
</evidence>
<feature type="active site" description="Nucleophile" evidence="9">
    <location>
        <position position="44"/>
    </location>
</feature>
<evidence type="ECO:0000256" key="10">
    <source>
        <dbReference type="PIRSR" id="PIRSR000077-4"/>
    </source>
</evidence>
<accession>A0A0C1QM54</accession>
<evidence type="ECO:0000256" key="8">
    <source>
        <dbReference type="PIRNR" id="PIRNR000077"/>
    </source>
</evidence>
<dbReference type="Pfam" id="PF00085">
    <property type="entry name" value="Thioredoxin"/>
    <property type="match status" value="1"/>
</dbReference>
<feature type="site" description="Deprotonates C-terminal active site Cys" evidence="9">
    <location>
        <position position="38"/>
    </location>
</feature>
<keyword evidence="3" id="KW-0249">Electron transport</keyword>
<evidence type="ECO:0000256" key="7">
    <source>
        <dbReference type="NCBIfam" id="TIGR01068"/>
    </source>
</evidence>
<keyword evidence="5 10" id="KW-0676">Redox-active center</keyword>
<dbReference type="GO" id="GO:0015035">
    <property type="term" value="F:protein-disulfide reductase activity"/>
    <property type="evidence" value="ECO:0007669"/>
    <property type="project" value="UniProtKB-UniRule"/>
</dbReference>
<dbReference type="PRINTS" id="PR00421">
    <property type="entry name" value="THIOREDOXIN"/>
</dbReference>
<dbReference type="InterPro" id="IPR013766">
    <property type="entry name" value="Thioredoxin_domain"/>
</dbReference>
<dbReference type="InterPro" id="IPR017937">
    <property type="entry name" value="Thioredoxin_CS"/>
</dbReference>
<evidence type="ECO:0000256" key="3">
    <source>
        <dbReference type="ARBA" id="ARBA00022982"/>
    </source>
</evidence>
<evidence type="ECO:0000313" key="12">
    <source>
        <dbReference type="EMBL" id="KIE05133.1"/>
    </source>
</evidence>
<evidence type="ECO:0000256" key="1">
    <source>
        <dbReference type="ARBA" id="ARBA00008987"/>
    </source>
</evidence>
<comment type="function">
    <text evidence="6">Component of the thioredoxin-thioredoxin reductase system. Participates in various redox reactions through the reversible oxidation of its active center dithiol to a disulfide and catalyzes dithiol-disulfide exchange reactions.</text>
</comment>
<feature type="active site" description="Nucleophile" evidence="9">
    <location>
        <position position="47"/>
    </location>
</feature>
<feature type="domain" description="Thioredoxin" evidence="11">
    <location>
        <begin position="8"/>
        <end position="120"/>
    </location>
</feature>
<dbReference type="CDD" id="cd02947">
    <property type="entry name" value="TRX_family"/>
    <property type="match status" value="1"/>
</dbReference>
<dbReference type="PANTHER" id="PTHR45663">
    <property type="entry name" value="GEO12009P1"/>
    <property type="match status" value="1"/>
</dbReference>
<feature type="site" description="Contributes to redox potential value" evidence="9">
    <location>
        <position position="46"/>
    </location>
</feature>
<gene>
    <name evidence="12" type="primary">trxA_2</name>
    <name evidence="12" type="ORF">NF27_EY02290</name>
</gene>
<dbReference type="PROSITE" id="PS51352">
    <property type="entry name" value="THIOREDOXIN_2"/>
    <property type="match status" value="1"/>
</dbReference>
<evidence type="ECO:0000256" key="6">
    <source>
        <dbReference type="ARBA" id="ARBA00025303"/>
    </source>
</evidence>
<evidence type="ECO:0000313" key="13">
    <source>
        <dbReference type="Proteomes" id="UP000031258"/>
    </source>
</evidence>
<dbReference type="SUPFAM" id="SSF52833">
    <property type="entry name" value="Thioredoxin-like"/>
    <property type="match status" value="1"/>
</dbReference>
<evidence type="ECO:0000256" key="4">
    <source>
        <dbReference type="ARBA" id="ARBA00023157"/>
    </source>
</evidence>
<dbReference type="InterPro" id="IPR036249">
    <property type="entry name" value="Thioredoxin-like_sf"/>
</dbReference>
<keyword evidence="13" id="KW-1185">Reference proteome</keyword>
<comment type="caution">
    <text evidence="12">The sequence shown here is derived from an EMBL/GenBank/DDBJ whole genome shotgun (WGS) entry which is preliminary data.</text>
</comment>
<dbReference type="EMBL" id="JSWE01000124">
    <property type="protein sequence ID" value="KIE05133.1"/>
    <property type="molecule type" value="Genomic_DNA"/>
</dbReference>
<proteinExistence type="inferred from homology"/>
<dbReference type="PANTHER" id="PTHR45663:SF11">
    <property type="entry name" value="GEO12009P1"/>
    <property type="match status" value="1"/>
</dbReference>
<dbReference type="PATRIC" id="fig|86105.3.peg.1303"/>
<dbReference type="GO" id="GO:0005737">
    <property type="term" value="C:cytoplasm"/>
    <property type="evidence" value="ECO:0007669"/>
    <property type="project" value="TreeGrafter"/>
</dbReference>
<name>A0A0C1QM54_9RICK</name>
<comment type="similarity">
    <text evidence="1 8">Belongs to the thioredoxin family.</text>
</comment>
<dbReference type="InterPro" id="IPR005746">
    <property type="entry name" value="Thioredoxin"/>
</dbReference>
<protein>
    <recommendedName>
        <fullName evidence="7 8">Thioredoxin</fullName>
    </recommendedName>
</protein>
<organism evidence="12 13">
    <name type="scientific">Candidatus Jidaibacter acanthamoebae</name>
    <dbReference type="NCBI Taxonomy" id="86105"/>
    <lineage>
        <taxon>Bacteria</taxon>
        <taxon>Pseudomonadati</taxon>
        <taxon>Pseudomonadota</taxon>
        <taxon>Alphaproteobacteria</taxon>
        <taxon>Rickettsiales</taxon>
        <taxon>Candidatus Midichloriaceae</taxon>
        <taxon>Candidatus Jidaibacter</taxon>
    </lineage>
</organism>
<evidence type="ECO:0000256" key="2">
    <source>
        <dbReference type="ARBA" id="ARBA00022448"/>
    </source>
</evidence>
<reference evidence="12 13" key="1">
    <citation type="submission" date="2014-11" db="EMBL/GenBank/DDBJ databases">
        <title>A Rickettsiales Symbiont of Amoebae With Ancient Features.</title>
        <authorList>
            <person name="Schulz F."/>
            <person name="Martijn J."/>
            <person name="Wascher F."/>
            <person name="Kostanjsek R."/>
            <person name="Ettema T.J."/>
            <person name="Horn M."/>
        </authorList>
    </citation>
    <scope>NUCLEOTIDE SEQUENCE [LARGE SCALE GENOMIC DNA]</scope>
    <source>
        <strain evidence="12 13">UWC36</strain>
    </source>
</reference>
<sequence>MASNQFKCINRDLIMSNSVTDTTFEKEVKEHKGYALVDFWAEWCGPCRQLSPIVDEIASEFENQVKVLKMNIDENPDTPTKMGVRGIPTLMLFQDGKHIATKVGSMPKSTLSDWINSEIK</sequence>
<dbReference type="PIRSF" id="PIRSF000077">
    <property type="entry name" value="Thioredoxin"/>
    <property type="match status" value="1"/>
</dbReference>
<dbReference type="STRING" id="86105.NF27_EY02290"/>
<dbReference type="Proteomes" id="UP000031258">
    <property type="component" value="Unassembled WGS sequence"/>
</dbReference>
<feature type="disulfide bond" description="Redox-active" evidence="10">
    <location>
        <begin position="44"/>
        <end position="47"/>
    </location>
</feature>
<dbReference type="NCBIfam" id="TIGR01068">
    <property type="entry name" value="thioredoxin"/>
    <property type="match status" value="1"/>
</dbReference>